<organism evidence="3 4">
    <name type="scientific">Chelatococcus caeni</name>
    <dbReference type="NCBI Taxonomy" id="1348468"/>
    <lineage>
        <taxon>Bacteria</taxon>
        <taxon>Pseudomonadati</taxon>
        <taxon>Pseudomonadota</taxon>
        <taxon>Alphaproteobacteria</taxon>
        <taxon>Hyphomicrobiales</taxon>
        <taxon>Chelatococcaceae</taxon>
        <taxon>Chelatococcus</taxon>
    </lineage>
</organism>
<dbReference type="Pfam" id="PF07331">
    <property type="entry name" value="TctB"/>
    <property type="match status" value="1"/>
</dbReference>
<feature type="transmembrane region" description="Helical" evidence="1">
    <location>
        <begin position="40"/>
        <end position="58"/>
    </location>
</feature>
<dbReference type="Proteomes" id="UP000577362">
    <property type="component" value="Unassembled WGS sequence"/>
</dbReference>
<feature type="domain" description="DUF1468" evidence="2">
    <location>
        <begin position="15"/>
        <end position="145"/>
    </location>
</feature>
<reference evidence="3 4" key="1">
    <citation type="submission" date="2020-08" db="EMBL/GenBank/DDBJ databases">
        <title>Genomic Encyclopedia of Type Strains, Phase IV (KMG-IV): sequencing the most valuable type-strain genomes for metagenomic binning, comparative biology and taxonomic classification.</title>
        <authorList>
            <person name="Goeker M."/>
        </authorList>
    </citation>
    <scope>NUCLEOTIDE SEQUENCE [LARGE SCALE GENOMIC DNA]</scope>
    <source>
        <strain evidence="3 4">DSM 103737</strain>
    </source>
</reference>
<keyword evidence="1" id="KW-1133">Transmembrane helix</keyword>
<dbReference type="AlphaFoldDB" id="A0A840C137"/>
<keyword evidence="1" id="KW-0812">Transmembrane</keyword>
<proteinExistence type="predicted"/>
<comment type="caution">
    <text evidence="3">The sequence shown here is derived from an EMBL/GenBank/DDBJ whole genome shotgun (WGS) entry which is preliminary data.</text>
</comment>
<evidence type="ECO:0000313" key="3">
    <source>
        <dbReference type="EMBL" id="MBB4016197.1"/>
    </source>
</evidence>
<evidence type="ECO:0000313" key="4">
    <source>
        <dbReference type="Proteomes" id="UP000577362"/>
    </source>
</evidence>
<evidence type="ECO:0000256" key="1">
    <source>
        <dbReference type="SAM" id="Phobius"/>
    </source>
</evidence>
<protein>
    <submittedName>
        <fullName evidence="3">CBS domain containing-hemolysin-like protein</fullName>
    </submittedName>
</protein>
<keyword evidence="4" id="KW-1185">Reference proteome</keyword>
<keyword evidence="1" id="KW-0472">Membrane</keyword>
<sequence>MAVTAGPSRRIVEIVFAAALIAVAGAVFVLSADYPAESAAFPRVLAALLALCAVVVTVRQLRHGAEAGGQPFFAHLPRFLLAVVILVAYVAAIGVAGYLLPSFALAVGLPFVLGYRRLALTVPLALGTLAAIVLIFNVVLERPLPPDVLMHLWETVR</sequence>
<dbReference type="InterPro" id="IPR009936">
    <property type="entry name" value="DUF1468"/>
</dbReference>
<evidence type="ECO:0000259" key="2">
    <source>
        <dbReference type="Pfam" id="PF07331"/>
    </source>
</evidence>
<dbReference type="RefSeq" id="WP_183315979.1">
    <property type="nucleotide sequence ID" value="NZ_JACIEN010000001.1"/>
</dbReference>
<gene>
    <name evidence="3" type="ORF">GGR16_001203</name>
</gene>
<dbReference type="EMBL" id="JACIEN010000001">
    <property type="protein sequence ID" value="MBB4016197.1"/>
    <property type="molecule type" value="Genomic_DNA"/>
</dbReference>
<accession>A0A840C137</accession>
<feature type="transmembrane region" description="Helical" evidence="1">
    <location>
        <begin position="12"/>
        <end position="34"/>
    </location>
</feature>
<feature type="transmembrane region" description="Helical" evidence="1">
    <location>
        <begin position="79"/>
        <end position="100"/>
    </location>
</feature>
<name>A0A840C137_9HYPH</name>
<feature type="transmembrane region" description="Helical" evidence="1">
    <location>
        <begin position="120"/>
        <end position="140"/>
    </location>
</feature>